<evidence type="ECO:0000259" key="9">
    <source>
        <dbReference type="Pfam" id="PF08240"/>
    </source>
</evidence>
<feature type="domain" description="Alcohol dehydrogenase-like C-terminal" evidence="7">
    <location>
        <begin position="283"/>
        <end position="430"/>
    </location>
</feature>
<evidence type="ECO:0000313" key="11">
    <source>
        <dbReference type="Proteomes" id="UP001175353"/>
    </source>
</evidence>
<evidence type="ECO:0000256" key="4">
    <source>
        <dbReference type="ARBA" id="ARBA00022833"/>
    </source>
</evidence>
<keyword evidence="11" id="KW-1185">Reference proteome</keyword>
<comment type="cofactor">
    <cofactor evidence="1 6">
        <name>Zn(2+)</name>
        <dbReference type="ChEBI" id="CHEBI:29105"/>
    </cofactor>
</comment>
<evidence type="ECO:0000256" key="2">
    <source>
        <dbReference type="ARBA" id="ARBA00008072"/>
    </source>
</evidence>
<keyword evidence="3 6" id="KW-0479">Metal-binding</keyword>
<dbReference type="InterPro" id="IPR036291">
    <property type="entry name" value="NAD(P)-bd_dom_sf"/>
</dbReference>
<dbReference type="InterPro" id="IPR006683">
    <property type="entry name" value="Thioestr_dom"/>
</dbReference>
<dbReference type="SUPFAM" id="SSF51735">
    <property type="entry name" value="NAD(P)-binding Rossmann-fold domains"/>
    <property type="match status" value="1"/>
</dbReference>
<reference evidence="10" key="1">
    <citation type="submission" date="2023-06" db="EMBL/GenBank/DDBJ databases">
        <title>Black Yeasts Isolated from many extreme environments.</title>
        <authorList>
            <person name="Coleine C."/>
            <person name="Stajich J.E."/>
            <person name="Selbmann L."/>
        </authorList>
    </citation>
    <scope>NUCLEOTIDE SEQUENCE</scope>
    <source>
        <strain evidence="10">CCFEE 5200</strain>
    </source>
</reference>
<evidence type="ECO:0000256" key="3">
    <source>
        <dbReference type="ARBA" id="ARBA00022723"/>
    </source>
</evidence>
<proteinExistence type="inferred from homology"/>
<feature type="domain" description="Thioesterase" evidence="8">
    <location>
        <begin position="3"/>
        <end position="84"/>
    </location>
</feature>
<sequence>MFHHLNNPIYGVLIDSIINDFLIKKCGYNMHSYPRTALVASTYCDYFGSVAYPSMLDVGLRVVKLGNNSVTYECGIFEEDQEQVKAVGGFTQISTRAFADEPAVELNGHTLKRKKTATHSNIDTLLERLRIHGNPALHVTPDHKIELRSTEVPTPSPQEALVHCILGHEPSGVVLAVGSDVTNVQPGDRVAIEPGVPCRKCWLCDAGKYNLCEDVKFAGVCPSAGTIRRFIAHDARYLHKLPDSMTFAQGALVEPLSVVLHAIKQCKGSIGIGRPALICGAGPIGLCALAAAKATGAWPLVITDVDQSKLDFARQMFPGIGTYLVEMSKTPAQCSEEIRALYGCGPRELERAGPSKTEYNAPSTVLECTGIESSVATAAYSCRRNGTVMVIGVGRSIMNNVPFMQLSLSKIELRFINRYSDTWPAGINALAGGQVMNLDALVTHTFPLEQAVEAMNLCADPATPSIKVQIVDDTEIEI</sequence>
<dbReference type="AlphaFoldDB" id="A0AAN6K2V7"/>
<dbReference type="GO" id="GO:0006062">
    <property type="term" value="P:sorbitol catabolic process"/>
    <property type="evidence" value="ECO:0007669"/>
    <property type="project" value="TreeGrafter"/>
</dbReference>
<dbReference type="InterPro" id="IPR029069">
    <property type="entry name" value="HotDog_dom_sf"/>
</dbReference>
<evidence type="ECO:0000259" key="8">
    <source>
        <dbReference type="Pfam" id="PF03061"/>
    </source>
</evidence>
<dbReference type="Pfam" id="PF00107">
    <property type="entry name" value="ADH_zinc_N"/>
    <property type="match status" value="1"/>
</dbReference>
<feature type="domain" description="Alcohol dehydrogenase-like N-terminal" evidence="9">
    <location>
        <begin position="157"/>
        <end position="243"/>
    </location>
</feature>
<comment type="caution">
    <text evidence="10">The sequence shown here is derived from an EMBL/GenBank/DDBJ whole genome shotgun (WGS) entry which is preliminary data.</text>
</comment>
<dbReference type="Gene3D" id="3.90.180.10">
    <property type="entry name" value="Medium-chain alcohol dehydrogenases, catalytic domain"/>
    <property type="match status" value="1"/>
</dbReference>
<dbReference type="InterPro" id="IPR011032">
    <property type="entry name" value="GroES-like_sf"/>
</dbReference>
<dbReference type="Gene3D" id="3.40.50.720">
    <property type="entry name" value="NAD(P)-binding Rossmann-like Domain"/>
    <property type="match status" value="1"/>
</dbReference>
<dbReference type="Gene3D" id="3.10.129.10">
    <property type="entry name" value="Hotdog Thioesterase"/>
    <property type="match status" value="1"/>
</dbReference>
<evidence type="ECO:0000313" key="10">
    <source>
        <dbReference type="EMBL" id="KAK0964194.1"/>
    </source>
</evidence>
<dbReference type="InterPro" id="IPR002328">
    <property type="entry name" value="ADH_Zn_CS"/>
</dbReference>
<accession>A0AAN6K2V7</accession>
<keyword evidence="4 6" id="KW-0862">Zinc</keyword>
<evidence type="ECO:0000256" key="1">
    <source>
        <dbReference type="ARBA" id="ARBA00001947"/>
    </source>
</evidence>
<dbReference type="SUPFAM" id="SSF54637">
    <property type="entry name" value="Thioesterase/thiol ester dehydrase-isomerase"/>
    <property type="match status" value="1"/>
</dbReference>
<comment type="similarity">
    <text evidence="2 6">Belongs to the zinc-containing alcohol dehydrogenase family.</text>
</comment>
<evidence type="ECO:0008006" key="12">
    <source>
        <dbReference type="Google" id="ProtNLM"/>
    </source>
</evidence>
<gene>
    <name evidence="10" type="ORF">LTR91_018579</name>
</gene>
<dbReference type="CDD" id="cd00586">
    <property type="entry name" value="4HBT"/>
    <property type="match status" value="1"/>
</dbReference>
<name>A0AAN6K2V7_9PEZI</name>
<dbReference type="Pfam" id="PF08240">
    <property type="entry name" value="ADH_N"/>
    <property type="match status" value="1"/>
</dbReference>
<evidence type="ECO:0000259" key="7">
    <source>
        <dbReference type="Pfam" id="PF00107"/>
    </source>
</evidence>
<dbReference type="GO" id="GO:0003939">
    <property type="term" value="F:L-iditol 2-dehydrogenase (NAD+) activity"/>
    <property type="evidence" value="ECO:0007669"/>
    <property type="project" value="TreeGrafter"/>
</dbReference>
<dbReference type="PANTHER" id="PTHR43161:SF4">
    <property type="entry name" value="D-XYLULOSE REDUCTASE"/>
    <property type="match status" value="1"/>
</dbReference>
<keyword evidence="5" id="KW-0560">Oxidoreductase</keyword>
<dbReference type="PANTHER" id="PTHR43161">
    <property type="entry name" value="SORBITOL DEHYDROGENASE"/>
    <property type="match status" value="1"/>
</dbReference>
<dbReference type="PROSITE" id="PS00059">
    <property type="entry name" value="ADH_ZINC"/>
    <property type="match status" value="1"/>
</dbReference>
<organism evidence="10 11">
    <name type="scientific">Friedmanniomyces endolithicus</name>
    <dbReference type="NCBI Taxonomy" id="329885"/>
    <lineage>
        <taxon>Eukaryota</taxon>
        <taxon>Fungi</taxon>
        <taxon>Dikarya</taxon>
        <taxon>Ascomycota</taxon>
        <taxon>Pezizomycotina</taxon>
        <taxon>Dothideomycetes</taxon>
        <taxon>Dothideomycetidae</taxon>
        <taxon>Mycosphaerellales</taxon>
        <taxon>Teratosphaeriaceae</taxon>
        <taxon>Friedmanniomyces</taxon>
    </lineage>
</organism>
<protein>
    <recommendedName>
        <fullName evidence="12">Enoyl reductase (ER) domain-containing protein</fullName>
    </recommendedName>
</protein>
<dbReference type="GO" id="GO:0008270">
    <property type="term" value="F:zinc ion binding"/>
    <property type="evidence" value="ECO:0007669"/>
    <property type="project" value="InterPro"/>
</dbReference>
<dbReference type="Proteomes" id="UP001175353">
    <property type="component" value="Unassembled WGS sequence"/>
</dbReference>
<dbReference type="Pfam" id="PF03061">
    <property type="entry name" value="4HBT"/>
    <property type="match status" value="1"/>
</dbReference>
<dbReference type="EMBL" id="JAUJLE010000263">
    <property type="protein sequence ID" value="KAK0964194.1"/>
    <property type="molecule type" value="Genomic_DNA"/>
</dbReference>
<dbReference type="InterPro" id="IPR013154">
    <property type="entry name" value="ADH-like_N"/>
</dbReference>
<evidence type="ECO:0000256" key="5">
    <source>
        <dbReference type="ARBA" id="ARBA00023002"/>
    </source>
</evidence>
<dbReference type="InterPro" id="IPR013149">
    <property type="entry name" value="ADH-like_C"/>
</dbReference>
<evidence type="ECO:0000256" key="6">
    <source>
        <dbReference type="RuleBase" id="RU361277"/>
    </source>
</evidence>
<dbReference type="SUPFAM" id="SSF50129">
    <property type="entry name" value="GroES-like"/>
    <property type="match status" value="1"/>
</dbReference>